<dbReference type="VEuPathDB" id="FungiDB:MFRU_012g00090"/>
<gene>
    <name evidence="3" type="ORF">EYC84_007474</name>
</gene>
<feature type="coiled-coil region" evidence="1">
    <location>
        <begin position="268"/>
        <end position="299"/>
    </location>
</feature>
<proteinExistence type="predicted"/>
<organism evidence="3 4">
    <name type="scientific">Monilinia fructicola</name>
    <name type="common">Brown rot fungus</name>
    <name type="synonym">Ciboria fructicola</name>
    <dbReference type="NCBI Taxonomy" id="38448"/>
    <lineage>
        <taxon>Eukaryota</taxon>
        <taxon>Fungi</taxon>
        <taxon>Dikarya</taxon>
        <taxon>Ascomycota</taxon>
        <taxon>Pezizomycotina</taxon>
        <taxon>Leotiomycetes</taxon>
        <taxon>Helotiales</taxon>
        <taxon>Sclerotiniaceae</taxon>
        <taxon>Monilinia</taxon>
    </lineage>
</organism>
<feature type="region of interest" description="Disordered" evidence="2">
    <location>
        <begin position="1"/>
        <end position="43"/>
    </location>
</feature>
<keyword evidence="1" id="KW-0175">Coiled coil</keyword>
<keyword evidence="4" id="KW-1185">Reference proteome</keyword>
<dbReference type="AlphaFoldDB" id="A0A5M9JKV4"/>
<evidence type="ECO:0000256" key="2">
    <source>
        <dbReference type="SAM" id="MobiDB-lite"/>
    </source>
</evidence>
<evidence type="ECO:0000313" key="4">
    <source>
        <dbReference type="Proteomes" id="UP000322873"/>
    </source>
</evidence>
<dbReference type="Proteomes" id="UP000322873">
    <property type="component" value="Unassembled WGS sequence"/>
</dbReference>
<name>A0A5M9JKV4_MONFR</name>
<accession>A0A5M9JKV4</accession>
<protein>
    <submittedName>
        <fullName evidence="3">Uncharacterized protein</fullName>
    </submittedName>
</protein>
<dbReference type="EMBL" id="VICG01000009">
    <property type="protein sequence ID" value="KAA8568442.1"/>
    <property type="molecule type" value="Genomic_DNA"/>
</dbReference>
<comment type="caution">
    <text evidence="3">The sequence shown here is derived from an EMBL/GenBank/DDBJ whole genome shotgun (WGS) entry which is preliminary data.</text>
</comment>
<feature type="compositionally biased region" description="Polar residues" evidence="2">
    <location>
        <begin position="16"/>
        <end position="26"/>
    </location>
</feature>
<reference evidence="3 4" key="1">
    <citation type="submission" date="2019-06" db="EMBL/GenBank/DDBJ databases">
        <title>Genome Sequence of the Brown Rot Fungal Pathogen Monilinia fructicola.</title>
        <authorList>
            <person name="De Miccolis Angelini R.M."/>
            <person name="Landi L."/>
            <person name="Abate D."/>
            <person name="Pollastro S."/>
            <person name="Romanazzi G."/>
            <person name="Faretra F."/>
        </authorList>
    </citation>
    <scope>NUCLEOTIDE SEQUENCE [LARGE SCALE GENOMIC DNA]</scope>
    <source>
        <strain evidence="3 4">Mfrc123</strain>
    </source>
</reference>
<evidence type="ECO:0000256" key="1">
    <source>
        <dbReference type="SAM" id="Coils"/>
    </source>
</evidence>
<evidence type="ECO:0000313" key="3">
    <source>
        <dbReference type="EMBL" id="KAA8568442.1"/>
    </source>
</evidence>
<sequence length="358" mass="40951">MADKHEFDVSVLRRGSPSQESATLSQPMDVGTSRLPSPPPPPYPAQIEYLGPRNISLPFPSLSVAIRSADLSPPEELFRNGVSTSTSPTDATVVTYHPHLSPRFPGRWRDRNIANHILTLDLLPLNSGIMSQRRRGNLKSEGWDPQEKATIIAAPKLAKVRRYHSRTFPADAFTQPHLEECYPQPYGAISSPHSPPLVCYENSQSTKALELELEKFEITLHTLHSGIEAVTRRYNLLVPLLPRVDNDLTLNIEASIWRRRQEIIHKKLQSLKIQRLNMLKEVETAERDLKRVYEEWIRRMEARERFKRPLKIIAAEMKERDIGRKWLRGETSWADAVSMGKGLLRTTNAADMMRRLSF</sequence>